<feature type="region of interest" description="Disordered" evidence="1">
    <location>
        <begin position="826"/>
        <end position="851"/>
    </location>
</feature>
<accession>A0A9W4N525</accession>
<feature type="compositionally biased region" description="Low complexity" evidence="1">
    <location>
        <begin position="160"/>
        <end position="176"/>
    </location>
</feature>
<feature type="compositionally biased region" description="Low complexity" evidence="1">
    <location>
        <begin position="327"/>
        <end position="342"/>
    </location>
</feature>
<name>A0A9W4N525_9EURO</name>
<feature type="compositionally biased region" description="Low complexity" evidence="1">
    <location>
        <begin position="683"/>
        <end position="697"/>
    </location>
</feature>
<feature type="region of interest" description="Disordered" evidence="1">
    <location>
        <begin position="1090"/>
        <end position="1168"/>
    </location>
</feature>
<feature type="compositionally biased region" description="Low complexity" evidence="1">
    <location>
        <begin position="752"/>
        <end position="762"/>
    </location>
</feature>
<feature type="compositionally biased region" description="Basic and acidic residues" evidence="1">
    <location>
        <begin position="387"/>
        <end position="397"/>
    </location>
</feature>
<feature type="region of interest" description="Disordered" evidence="1">
    <location>
        <begin position="585"/>
        <end position="762"/>
    </location>
</feature>
<feature type="compositionally biased region" description="Low complexity" evidence="1">
    <location>
        <begin position="534"/>
        <end position="558"/>
    </location>
</feature>
<gene>
    <name evidence="2" type="ORF">PSALAMII_LOCUS1053</name>
</gene>
<dbReference type="GO" id="GO:0017000">
    <property type="term" value="P:antibiotic biosynthetic process"/>
    <property type="evidence" value="ECO:0007669"/>
    <property type="project" value="UniProtKB-ARBA"/>
</dbReference>
<feature type="compositionally biased region" description="Basic and acidic residues" evidence="1">
    <location>
        <begin position="724"/>
        <end position="736"/>
    </location>
</feature>
<feature type="compositionally biased region" description="Polar residues" evidence="1">
    <location>
        <begin position="238"/>
        <end position="250"/>
    </location>
</feature>
<feature type="compositionally biased region" description="Basic and acidic residues" evidence="1">
    <location>
        <begin position="1155"/>
        <end position="1167"/>
    </location>
</feature>
<dbReference type="SUPFAM" id="SSF53335">
    <property type="entry name" value="S-adenosyl-L-methionine-dependent methyltransferases"/>
    <property type="match status" value="1"/>
</dbReference>
<feature type="region of interest" description="Disordered" evidence="1">
    <location>
        <begin position="448"/>
        <end position="565"/>
    </location>
</feature>
<dbReference type="EMBL" id="CAJVPD010000044">
    <property type="protein sequence ID" value="CAG8266091.1"/>
    <property type="molecule type" value="Genomic_DNA"/>
</dbReference>
<dbReference type="OrthoDB" id="2274698at2759"/>
<dbReference type="InterPro" id="IPR029058">
    <property type="entry name" value="AB_hydrolase_fold"/>
</dbReference>
<feature type="compositionally biased region" description="Low complexity" evidence="1">
    <location>
        <begin position="589"/>
        <end position="608"/>
    </location>
</feature>
<feature type="compositionally biased region" description="Polar residues" evidence="1">
    <location>
        <begin position="150"/>
        <end position="159"/>
    </location>
</feature>
<feature type="region of interest" description="Disordered" evidence="1">
    <location>
        <begin position="1059"/>
        <end position="1078"/>
    </location>
</feature>
<feature type="compositionally biased region" description="Basic and acidic residues" evidence="1">
    <location>
        <begin position="641"/>
        <end position="655"/>
    </location>
</feature>
<feature type="compositionally biased region" description="Polar residues" evidence="1">
    <location>
        <begin position="609"/>
        <end position="639"/>
    </location>
</feature>
<feature type="compositionally biased region" description="Low complexity" evidence="1">
    <location>
        <begin position="220"/>
        <end position="236"/>
    </location>
</feature>
<dbReference type="SUPFAM" id="SSF53474">
    <property type="entry name" value="alpha/beta-Hydrolases"/>
    <property type="match status" value="1"/>
</dbReference>
<feature type="compositionally biased region" description="Low complexity" evidence="1">
    <location>
        <begin position="1090"/>
        <end position="1103"/>
    </location>
</feature>
<feature type="compositionally biased region" description="Polar residues" evidence="1">
    <location>
        <begin position="177"/>
        <end position="195"/>
    </location>
</feature>
<dbReference type="GO" id="GO:0072330">
    <property type="term" value="P:monocarboxylic acid biosynthetic process"/>
    <property type="evidence" value="ECO:0007669"/>
    <property type="project" value="UniProtKB-ARBA"/>
</dbReference>
<comment type="caution">
    <text evidence="2">The sequence shown here is derived from an EMBL/GenBank/DDBJ whole genome shotgun (WGS) entry which is preliminary data.</text>
</comment>
<evidence type="ECO:0008006" key="4">
    <source>
        <dbReference type="Google" id="ProtNLM"/>
    </source>
</evidence>
<feature type="region of interest" description="Disordered" evidence="1">
    <location>
        <begin position="1"/>
        <end position="108"/>
    </location>
</feature>
<feature type="region of interest" description="Disordered" evidence="1">
    <location>
        <begin position="356"/>
        <end position="400"/>
    </location>
</feature>
<feature type="region of interest" description="Disordered" evidence="1">
    <location>
        <begin position="150"/>
        <end position="343"/>
    </location>
</feature>
<protein>
    <recommendedName>
        <fullName evidence="4">Methyltransferase type 11 domain-containing protein</fullName>
    </recommendedName>
</protein>
<dbReference type="Proteomes" id="UP001152592">
    <property type="component" value="Unassembled WGS sequence"/>
</dbReference>
<evidence type="ECO:0000256" key="1">
    <source>
        <dbReference type="SAM" id="MobiDB-lite"/>
    </source>
</evidence>
<dbReference type="Gene3D" id="3.40.50.1820">
    <property type="entry name" value="alpha/beta hydrolase"/>
    <property type="match status" value="1"/>
</dbReference>
<feature type="compositionally biased region" description="Basic and acidic residues" evidence="1">
    <location>
        <begin position="471"/>
        <end position="481"/>
    </location>
</feature>
<evidence type="ECO:0000313" key="3">
    <source>
        <dbReference type="Proteomes" id="UP001152592"/>
    </source>
</evidence>
<feature type="compositionally biased region" description="Low complexity" evidence="1">
    <location>
        <begin position="76"/>
        <end position="102"/>
    </location>
</feature>
<dbReference type="InterPro" id="IPR029063">
    <property type="entry name" value="SAM-dependent_MTases_sf"/>
</dbReference>
<feature type="region of interest" description="Disordered" evidence="1">
    <location>
        <begin position="1022"/>
        <end position="1041"/>
    </location>
</feature>
<organism evidence="2 3">
    <name type="scientific">Penicillium salamii</name>
    <dbReference type="NCBI Taxonomy" id="1612424"/>
    <lineage>
        <taxon>Eukaryota</taxon>
        <taxon>Fungi</taxon>
        <taxon>Dikarya</taxon>
        <taxon>Ascomycota</taxon>
        <taxon>Pezizomycotina</taxon>
        <taxon>Eurotiomycetes</taxon>
        <taxon>Eurotiomycetidae</taxon>
        <taxon>Eurotiales</taxon>
        <taxon>Aspergillaceae</taxon>
        <taxon>Penicillium</taxon>
    </lineage>
</organism>
<proteinExistence type="predicted"/>
<evidence type="ECO:0000313" key="2">
    <source>
        <dbReference type="EMBL" id="CAG8266091.1"/>
    </source>
</evidence>
<reference evidence="2" key="1">
    <citation type="submission" date="2021-07" db="EMBL/GenBank/DDBJ databases">
        <authorList>
            <person name="Branca A.L. A."/>
        </authorList>
    </citation>
    <scope>NUCLEOTIDE SEQUENCE</scope>
</reference>
<dbReference type="CDD" id="cd02440">
    <property type="entry name" value="AdoMet_MTases"/>
    <property type="match status" value="1"/>
</dbReference>
<sequence length="1900" mass="207759">MGDRNLEYAMSYGSDHMHAQASQATGYGRHPRSQIARPNANQPRSKTSDVDTLPTVRRSTSRGHRLSMLPRPNIGSTASPTTPVSAASSQNSTQRSFSSVSSPETNPSLFVAGQQLPLKRVRNVLRRRAPTIGQHVEQSQSNKLSLVIPQGSQDNMNNVSAYQPAPTPPAQSATPYNPSQKNNSNVTLNSASSKFSGPKELASLRTTVDTQNLPPPPTPFFSASSPSTRYSVSPSVWSRGSTPTSLSSYSPGIVHSTKIGRLRQPSPSQTRLPVFSPPVHSSPRQEKPEVKIGNQPNTTKPESRPVRGINAGKIEQTRSGSVDTRNPHVSPASSHPFSPSSPEVAEIDVAKARREVEEAERRLFDPQGVTECSPARVAEPPQTPPRPSRDGTHRLELETSPIVQSNLRYIRSTGHTRRESIEKVLASQRPTPTPNQSAAASIDSLHSRGLSQVPSRDGVSPILSRKSPRTLTKEAPKEVAEPKIPVSKRFGLFSKKSKPDLADATTEPRLPRKGPTAGTGHEGYGKYGQRGRKASGSSSSGTRTRSTSTTRSAASKGSQSSRPELEIDDFLMSRLEPVIINGGGMDGASLSRTQSEQSMSSVSVASVSTLPRQPLSYSTAPSTDSLATSTETSGETLTPDQFDRMTRNKSPERQPRTGGRVNTSKSRMPVPKGKKHGVFSNPQASATSTSLSSQQSSIMAPSIVAPSQPSRIAQQPPKKPSKAVKAEPQHAKKEKTSMWSFFQKSRSPEQKTAPPATAPPATRLHAAIKPVLNTRPIAHYALVDTDSDELDEIIKSIEDSPPTEDEEVLKPVEVPRGLNIRKREPSILLPSPPKMHSEFEKDDRPSPRTAMFNRNLMSPELETSPEQRPRRLASIGRIPQVVSRRDRHHRPAMQSFSRPFSGIESPSLTVPTTETMRESPLLVNATPNVQMPFAPGFAPNESPEWGRGFNPIFSAAEDTSALEFLAGPFSTYEFLQFPPKKDSTSSESSGALAAVTAVAPVPGSPPTEDEVWNEFDDLIDHVLSPDKPTPKPEETNKENETDRFELATMASRALQDGLNSVQPQSIPGGTSVRSSASSVHLRRSRIVSALQSSTAPSSQPSYSDLAAPYGHLNDEMDGFTESTEPSSTTEKRRENQSTFLNSLAAVPSPRPKVHRQQEPGSSEHEWDAVTSTNMRSASMMTSRWLSFGRVLFSPAHNHVKAGAQGRILVIDGLGNDDWSFYCSLTYPDAEMYSLSGPPVSTSAPHPAAWQPPTNHHTVYHAGLGNPLPFPKDYFTVVVLRFPTVCSEAVQGNIVQECKRVLRTGGYLEMTLLDRDMVNMGPQTRKAIRQLKEMTCLSDSTLCLKPTSDSIQREIGAQGFDSLRRCIVRIPVAGVVLRSSDSSSSTHSFSTPSTAFPLPTISITNPGTNPVPTYQSPDANISLGDLLSDPSPSPANDESIAKIVARVGRWWYSKCYEDPISHPRSIWDDRKLLRECQKRGTGFRMFIAYAQKPSQVPRRTASVLISLPFPLLPSDLPHNSIPNLKMSSLFDGEQLAMIGRHPVLYKYSPANDASKPLIAFIPGMAHNARISYGGHQNSRNEDFLSHWFNHRGYGFLGISYPIDSEKPIMPATSPDFTIPEWGQQAAAIINTVITEHNLARKVVVLAWSMAGKILHPVTVQTRRLGIEVELFVSFAATPALPGIQPVVSKGDLVKTPAGYATKPKLETRFLEQLKEQADLNRDQDGYYPPIIDADTYKRDYLGATPIGLTASGLHYDSNASDFVEDDQFQFLKDGQAHDFDNLPWMAAIYPTSHLDFRHALTDKATWGYLMVQRVTSKLISDGIVNVCHNDGSLGTDFSELQKAILRIPDLMTMDIRGNHFFFVGADGARKTVESVVKLLDNLASVERDINHRISSLHGRSR</sequence>
<feature type="compositionally biased region" description="Basic and acidic residues" evidence="1">
    <location>
        <begin position="835"/>
        <end position="846"/>
    </location>
</feature>